<dbReference type="RefSeq" id="WP_147850423.1">
    <property type="nucleotide sequence ID" value="NZ_VDUZ01000039.1"/>
</dbReference>
<dbReference type="Pfam" id="PF00211">
    <property type="entry name" value="Guanylate_cyc"/>
    <property type="match status" value="1"/>
</dbReference>
<sequence length="268" mass="29166">MPIFLDRHNAGDVSAEDVAKLHVKDLAVEAKYGVKFLTYWYDSARRTTFCLVDAPNKETADRVHAEAHGHLANEMIAVDLSAVEAFLGRIQDPPSAKTKPIDDSAFRAIMFTGMVGSTEMTVELGDVKAVELLKAHDAIVRRSLKQHGGSEVKHLGDGIMASFDHLPSSVECALKIQKEFGAYNESSGRPIHVRIGIHAGEPVEESNDLFGRAVQMAARTCSVAQADTILVSREVRDACAGVDLKFTSKGFEALKGFSEPVQLFSPSR</sequence>
<dbReference type="SMART" id="SM00044">
    <property type="entry name" value="CYCc"/>
    <property type="match status" value="1"/>
</dbReference>
<evidence type="ECO:0000313" key="2">
    <source>
        <dbReference type="EMBL" id="TXL71796.1"/>
    </source>
</evidence>
<dbReference type="InterPro" id="IPR050697">
    <property type="entry name" value="Adenylyl/Guanylyl_Cyclase_3/4"/>
</dbReference>
<dbReference type="PROSITE" id="PS50125">
    <property type="entry name" value="GUANYLATE_CYCLASE_2"/>
    <property type="match status" value="1"/>
</dbReference>
<evidence type="ECO:0000313" key="3">
    <source>
        <dbReference type="Proteomes" id="UP000321638"/>
    </source>
</evidence>
<comment type="caution">
    <text evidence="2">The sequence shown here is derived from an EMBL/GenBank/DDBJ whole genome shotgun (WGS) entry which is preliminary data.</text>
</comment>
<dbReference type="PANTHER" id="PTHR43081:SF19">
    <property type="entry name" value="PH-SENSITIVE ADENYLATE CYCLASE RV1264"/>
    <property type="match status" value="1"/>
</dbReference>
<dbReference type="GO" id="GO:0004016">
    <property type="term" value="F:adenylate cyclase activity"/>
    <property type="evidence" value="ECO:0007669"/>
    <property type="project" value="UniProtKB-ARBA"/>
</dbReference>
<dbReference type="GO" id="GO:0006171">
    <property type="term" value="P:cAMP biosynthetic process"/>
    <property type="evidence" value="ECO:0007669"/>
    <property type="project" value="TreeGrafter"/>
</dbReference>
<dbReference type="PANTHER" id="PTHR43081">
    <property type="entry name" value="ADENYLATE CYCLASE, TERMINAL-DIFFERENTIATION SPECIFIC-RELATED"/>
    <property type="match status" value="1"/>
</dbReference>
<dbReference type="GO" id="GO:0035556">
    <property type="term" value="P:intracellular signal transduction"/>
    <property type="evidence" value="ECO:0007669"/>
    <property type="project" value="InterPro"/>
</dbReference>
<organism evidence="2 3">
    <name type="scientific">Vineibacter terrae</name>
    <dbReference type="NCBI Taxonomy" id="2586908"/>
    <lineage>
        <taxon>Bacteria</taxon>
        <taxon>Pseudomonadati</taxon>
        <taxon>Pseudomonadota</taxon>
        <taxon>Alphaproteobacteria</taxon>
        <taxon>Hyphomicrobiales</taxon>
        <taxon>Vineibacter</taxon>
    </lineage>
</organism>
<dbReference type="AlphaFoldDB" id="A0A5C8PDG2"/>
<proteinExistence type="predicted"/>
<dbReference type="EMBL" id="VDUZ01000039">
    <property type="protein sequence ID" value="TXL71796.1"/>
    <property type="molecule type" value="Genomic_DNA"/>
</dbReference>
<protein>
    <submittedName>
        <fullName evidence="2">DUF4242 domain-containing protein</fullName>
    </submittedName>
</protein>
<keyword evidence="3" id="KW-1185">Reference proteome</keyword>
<gene>
    <name evidence="2" type="ORF">FHP25_28420</name>
</gene>
<dbReference type="InterPro" id="IPR029787">
    <property type="entry name" value="Nucleotide_cyclase"/>
</dbReference>
<dbReference type="InterPro" id="IPR042557">
    <property type="entry name" value="SCO4226"/>
</dbReference>
<dbReference type="Pfam" id="PF14026">
    <property type="entry name" value="SCO4226-like"/>
    <property type="match status" value="1"/>
</dbReference>
<reference evidence="2 3" key="1">
    <citation type="submission" date="2019-06" db="EMBL/GenBank/DDBJ databases">
        <title>New taxonomy in bacterial strain CC-CFT640, isolated from vineyard.</title>
        <authorList>
            <person name="Lin S.-Y."/>
            <person name="Tsai C.-F."/>
            <person name="Young C.-C."/>
        </authorList>
    </citation>
    <scope>NUCLEOTIDE SEQUENCE [LARGE SCALE GENOMIC DNA]</scope>
    <source>
        <strain evidence="2 3">CC-CFT640</strain>
    </source>
</reference>
<dbReference type="Proteomes" id="UP000321638">
    <property type="component" value="Unassembled WGS sequence"/>
</dbReference>
<evidence type="ECO:0000259" key="1">
    <source>
        <dbReference type="PROSITE" id="PS50125"/>
    </source>
</evidence>
<dbReference type="SUPFAM" id="SSF55073">
    <property type="entry name" value="Nucleotide cyclase"/>
    <property type="match status" value="1"/>
</dbReference>
<dbReference type="CDD" id="cd07302">
    <property type="entry name" value="CHD"/>
    <property type="match status" value="1"/>
</dbReference>
<feature type="domain" description="Guanylate cyclase" evidence="1">
    <location>
        <begin position="108"/>
        <end position="221"/>
    </location>
</feature>
<name>A0A5C8PDG2_9HYPH</name>
<dbReference type="Gene3D" id="3.30.70.1230">
    <property type="entry name" value="Nucleotide cyclase"/>
    <property type="match status" value="1"/>
</dbReference>
<dbReference type="InterPro" id="IPR001054">
    <property type="entry name" value="A/G_cyclase"/>
</dbReference>
<dbReference type="OrthoDB" id="7374210at2"/>
<accession>A0A5C8PDG2</accession>
<dbReference type="InterPro" id="IPR025336">
    <property type="entry name" value="SCO4226-like"/>
</dbReference>
<dbReference type="Gene3D" id="3.30.70.3090">
    <property type="entry name" value="ORF SCO4226, nickel-binding ferredoxin-like monomer"/>
    <property type="match status" value="1"/>
</dbReference>